<evidence type="ECO:0000256" key="4">
    <source>
        <dbReference type="ARBA" id="ARBA00023136"/>
    </source>
</evidence>
<evidence type="ECO:0008006" key="9">
    <source>
        <dbReference type="Google" id="ProtNLM"/>
    </source>
</evidence>
<dbReference type="SUPFAM" id="SSF48652">
    <property type="entry name" value="Tetraspanin"/>
    <property type="match status" value="1"/>
</dbReference>
<evidence type="ECO:0000256" key="1">
    <source>
        <dbReference type="ARBA" id="ARBA00004141"/>
    </source>
</evidence>
<keyword evidence="2 6" id="KW-0812">Transmembrane</keyword>
<comment type="subcellular location">
    <subcellularLocation>
        <location evidence="1">Membrane</location>
        <topology evidence="1">Multi-pass membrane protein</topology>
    </subcellularLocation>
</comment>
<protein>
    <recommendedName>
        <fullName evidence="9">Tetraspanin</fullName>
    </recommendedName>
</protein>
<feature type="transmembrane region" description="Helical" evidence="6">
    <location>
        <begin position="190"/>
        <end position="216"/>
    </location>
</feature>
<dbReference type="PANTHER" id="PTHR19282">
    <property type="entry name" value="TETRASPANIN"/>
    <property type="match status" value="1"/>
</dbReference>
<feature type="transmembrane region" description="Helical" evidence="6">
    <location>
        <begin position="12"/>
        <end position="34"/>
    </location>
</feature>
<dbReference type="InterPro" id="IPR018499">
    <property type="entry name" value="Tetraspanin/Peripherin"/>
</dbReference>
<dbReference type="AlphaFoldDB" id="A0ABD2MU99"/>
<feature type="compositionally biased region" description="Low complexity" evidence="5">
    <location>
        <begin position="246"/>
        <end position="260"/>
    </location>
</feature>
<feature type="transmembrane region" description="Helical" evidence="6">
    <location>
        <begin position="46"/>
        <end position="69"/>
    </location>
</feature>
<organism evidence="7 8">
    <name type="scientific">Cryptolaemus montrouzieri</name>
    <dbReference type="NCBI Taxonomy" id="559131"/>
    <lineage>
        <taxon>Eukaryota</taxon>
        <taxon>Metazoa</taxon>
        <taxon>Ecdysozoa</taxon>
        <taxon>Arthropoda</taxon>
        <taxon>Hexapoda</taxon>
        <taxon>Insecta</taxon>
        <taxon>Pterygota</taxon>
        <taxon>Neoptera</taxon>
        <taxon>Endopterygota</taxon>
        <taxon>Coleoptera</taxon>
        <taxon>Polyphaga</taxon>
        <taxon>Cucujiformia</taxon>
        <taxon>Coccinelloidea</taxon>
        <taxon>Coccinellidae</taxon>
        <taxon>Scymninae</taxon>
        <taxon>Scymnini</taxon>
        <taxon>Cryptolaemus</taxon>
    </lineage>
</organism>
<reference evidence="7 8" key="1">
    <citation type="journal article" date="2021" name="BMC Biol.">
        <title>Horizontally acquired antibacterial genes associated with adaptive radiation of ladybird beetles.</title>
        <authorList>
            <person name="Li H.S."/>
            <person name="Tang X.F."/>
            <person name="Huang Y.H."/>
            <person name="Xu Z.Y."/>
            <person name="Chen M.L."/>
            <person name="Du X.Y."/>
            <person name="Qiu B.Y."/>
            <person name="Chen P.T."/>
            <person name="Zhang W."/>
            <person name="Slipinski A."/>
            <person name="Escalona H.E."/>
            <person name="Waterhouse R.M."/>
            <person name="Zwick A."/>
            <person name="Pang H."/>
        </authorList>
    </citation>
    <scope>NUCLEOTIDE SEQUENCE [LARGE SCALE GENOMIC DNA]</scope>
    <source>
        <strain evidence="7">SYSU2018</strain>
    </source>
</reference>
<accession>A0ABD2MU99</accession>
<keyword evidence="3 6" id="KW-1133">Transmembrane helix</keyword>
<evidence type="ECO:0000313" key="7">
    <source>
        <dbReference type="EMBL" id="KAL3269764.1"/>
    </source>
</evidence>
<comment type="caution">
    <text evidence="7">The sequence shown here is derived from an EMBL/GenBank/DDBJ whole genome shotgun (WGS) entry which is preliminary data.</text>
</comment>
<evidence type="ECO:0000256" key="6">
    <source>
        <dbReference type="SAM" id="Phobius"/>
    </source>
</evidence>
<feature type="region of interest" description="Disordered" evidence="5">
    <location>
        <begin position="246"/>
        <end position="292"/>
    </location>
</feature>
<dbReference type="Pfam" id="PF00335">
    <property type="entry name" value="Tetraspanin"/>
    <property type="match status" value="1"/>
</dbReference>
<dbReference type="EMBL" id="JABFTP020000021">
    <property type="protein sequence ID" value="KAL3269764.1"/>
    <property type="molecule type" value="Genomic_DNA"/>
</dbReference>
<proteinExistence type="predicted"/>
<sequence>MVSLRAKEVFCLFYALVLFFSGIFLIGFSVVFSYKLFYHFKFIPSASVGPFILLFLLGFIHLFLTWLAVKGPTRQHDCHIIMFLFITVVLLLAECAIGVWNMVLWDEVDVEAVLLMTDSFKTVIHEDFNKNSEWNKLQSKLKCCGLNGIGDYKTTKGSFPVSCCEEQNGPNVTCYEESCRLPMARYIKRILLQGAIMSFLSCLFQAVGVFLFYSFFQSLRKDRNDKLARRMTLQQELAENAAHNMSLNQSSPLSASSVHSPEAGDTEKSKKSSKRRSSKGSAPATPPTQANA</sequence>
<evidence type="ECO:0000256" key="5">
    <source>
        <dbReference type="SAM" id="MobiDB-lite"/>
    </source>
</evidence>
<feature type="transmembrane region" description="Helical" evidence="6">
    <location>
        <begin position="81"/>
        <end position="103"/>
    </location>
</feature>
<evidence type="ECO:0000256" key="2">
    <source>
        <dbReference type="ARBA" id="ARBA00022692"/>
    </source>
</evidence>
<gene>
    <name evidence="7" type="ORF">HHI36_008824</name>
</gene>
<dbReference type="Gene3D" id="1.10.1450.10">
    <property type="entry name" value="Tetraspanin"/>
    <property type="match status" value="1"/>
</dbReference>
<keyword evidence="4 6" id="KW-0472">Membrane</keyword>
<keyword evidence="8" id="KW-1185">Reference proteome</keyword>
<dbReference type="Proteomes" id="UP001516400">
    <property type="component" value="Unassembled WGS sequence"/>
</dbReference>
<dbReference type="InterPro" id="IPR008952">
    <property type="entry name" value="Tetraspanin_EC2_sf"/>
</dbReference>
<name>A0ABD2MU99_9CUCU</name>
<dbReference type="GO" id="GO:0016020">
    <property type="term" value="C:membrane"/>
    <property type="evidence" value="ECO:0007669"/>
    <property type="project" value="UniProtKB-SubCell"/>
</dbReference>
<dbReference type="CDD" id="cd03127">
    <property type="entry name" value="tetraspanin_LEL"/>
    <property type="match status" value="1"/>
</dbReference>
<evidence type="ECO:0000256" key="3">
    <source>
        <dbReference type="ARBA" id="ARBA00022989"/>
    </source>
</evidence>
<evidence type="ECO:0000313" key="8">
    <source>
        <dbReference type="Proteomes" id="UP001516400"/>
    </source>
</evidence>